<dbReference type="Pfam" id="PF07690">
    <property type="entry name" value="MFS_1"/>
    <property type="match status" value="1"/>
</dbReference>
<dbReference type="InterPro" id="IPR020846">
    <property type="entry name" value="MFS_dom"/>
</dbReference>
<name>A0A917JHT6_9ENTE</name>
<dbReference type="InterPro" id="IPR036259">
    <property type="entry name" value="MFS_trans_sf"/>
</dbReference>
<sequence>MENKKSMMYLAISNLFLVFLGVGLVIPVIPQLKEEMNFSGATMGMMISIFAIAQLIASPLTGMLSDKIGRKKLIATGMIIFSISELLFGLAQTKNGFYFSRGLGGVAAALVMPSVTAYVADITDISERPKAMGLVSAAISGGFIIGPGIGGFIAHYGIRAPFFAASFVALVGFIVSLIILKEPKKKQVVHSNLEKSSIWDILKNPIFTSLFVIILISSFGLQAFESIYSIMTSVNFGFTISQIAMIITVSGTIALVCQIFFFNWIVSHISEMKLIQLTFFVSGLFIAVIAFTDSKLVVILSTFMIFLSFDLFRPAVTTYLSKNAGDQQGTINGLNSTFTSFGNILGPMAAGSLFDINHFYPYYVSALILVGTGFLTLLLNQKKTTMQKVHAVK</sequence>
<evidence type="ECO:0000256" key="4">
    <source>
        <dbReference type="ARBA" id="ARBA00022692"/>
    </source>
</evidence>
<dbReference type="InterPro" id="IPR001958">
    <property type="entry name" value="Tet-R_TetA/multi-R_MdtG-like"/>
</dbReference>
<dbReference type="PRINTS" id="PR01035">
    <property type="entry name" value="TCRTETA"/>
</dbReference>
<dbReference type="RefSeq" id="WP_188368177.1">
    <property type="nucleotide sequence ID" value="NZ_BMDT01000010.1"/>
</dbReference>
<dbReference type="CDD" id="cd17325">
    <property type="entry name" value="MFS_MdtG_SLC18_like"/>
    <property type="match status" value="1"/>
</dbReference>
<keyword evidence="4 7" id="KW-0812">Transmembrane</keyword>
<dbReference type="EMBL" id="BMDT01000010">
    <property type="protein sequence ID" value="GGI66347.1"/>
    <property type="molecule type" value="Genomic_DNA"/>
</dbReference>
<evidence type="ECO:0000256" key="3">
    <source>
        <dbReference type="ARBA" id="ARBA00022448"/>
    </source>
</evidence>
<evidence type="ECO:0000313" key="10">
    <source>
        <dbReference type="Proteomes" id="UP000622610"/>
    </source>
</evidence>
<protein>
    <submittedName>
        <fullName evidence="9">Multidrug resistance protein</fullName>
    </submittedName>
</protein>
<evidence type="ECO:0000256" key="6">
    <source>
        <dbReference type="ARBA" id="ARBA00023136"/>
    </source>
</evidence>
<feature type="transmembrane region" description="Helical" evidence="7">
    <location>
        <begin position="132"/>
        <end position="154"/>
    </location>
</feature>
<feature type="transmembrane region" description="Helical" evidence="7">
    <location>
        <begin position="236"/>
        <end position="262"/>
    </location>
</feature>
<evidence type="ECO:0000259" key="8">
    <source>
        <dbReference type="PROSITE" id="PS50850"/>
    </source>
</evidence>
<keyword evidence="6 7" id="KW-0472">Membrane</keyword>
<dbReference type="Proteomes" id="UP000622610">
    <property type="component" value="Unassembled WGS sequence"/>
</dbReference>
<dbReference type="Gene3D" id="1.20.1250.20">
    <property type="entry name" value="MFS general substrate transporter like domains"/>
    <property type="match status" value="1"/>
</dbReference>
<organism evidence="9 10">
    <name type="scientific">Enterococcus alcedinis</name>
    <dbReference type="NCBI Taxonomy" id="1274384"/>
    <lineage>
        <taxon>Bacteria</taxon>
        <taxon>Bacillati</taxon>
        <taxon>Bacillota</taxon>
        <taxon>Bacilli</taxon>
        <taxon>Lactobacillales</taxon>
        <taxon>Enterococcaceae</taxon>
        <taxon>Enterococcus</taxon>
    </lineage>
</organism>
<reference evidence="9" key="2">
    <citation type="submission" date="2020-09" db="EMBL/GenBank/DDBJ databases">
        <authorList>
            <person name="Sun Q."/>
            <person name="Sedlacek I."/>
        </authorList>
    </citation>
    <scope>NUCLEOTIDE SEQUENCE</scope>
    <source>
        <strain evidence="9">CCM 8433</strain>
    </source>
</reference>
<dbReference type="GO" id="GO:0022857">
    <property type="term" value="F:transmembrane transporter activity"/>
    <property type="evidence" value="ECO:0007669"/>
    <property type="project" value="InterPro"/>
</dbReference>
<evidence type="ECO:0000256" key="7">
    <source>
        <dbReference type="SAM" id="Phobius"/>
    </source>
</evidence>
<feature type="transmembrane region" description="Helical" evidence="7">
    <location>
        <begin position="41"/>
        <end position="61"/>
    </location>
</feature>
<evidence type="ECO:0000313" key="9">
    <source>
        <dbReference type="EMBL" id="GGI66347.1"/>
    </source>
</evidence>
<comment type="subcellular location">
    <subcellularLocation>
        <location evidence="1">Cell membrane</location>
        <topology evidence="1">Multi-pass membrane protein</topology>
    </subcellularLocation>
</comment>
<feature type="transmembrane region" description="Helical" evidence="7">
    <location>
        <begin position="97"/>
        <end position="120"/>
    </location>
</feature>
<dbReference type="SUPFAM" id="SSF103473">
    <property type="entry name" value="MFS general substrate transporter"/>
    <property type="match status" value="1"/>
</dbReference>
<feature type="transmembrane region" description="Helical" evidence="7">
    <location>
        <begin position="7"/>
        <end position="29"/>
    </location>
</feature>
<feature type="transmembrane region" description="Helical" evidence="7">
    <location>
        <begin position="274"/>
        <end position="292"/>
    </location>
</feature>
<evidence type="ECO:0000256" key="1">
    <source>
        <dbReference type="ARBA" id="ARBA00004651"/>
    </source>
</evidence>
<feature type="transmembrane region" description="Helical" evidence="7">
    <location>
        <begin position="160"/>
        <end position="180"/>
    </location>
</feature>
<feature type="transmembrane region" description="Helical" evidence="7">
    <location>
        <begin position="73"/>
        <end position="91"/>
    </location>
</feature>
<dbReference type="AlphaFoldDB" id="A0A917JHT6"/>
<feature type="transmembrane region" description="Helical" evidence="7">
    <location>
        <begin position="201"/>
        <end position="224"/>
    </location>
</feature>
<reference evidence="9" key="1">
    <citation type="journal article" date="2014" name="Int. J. Syst. Evol. Microbiol.">
        <title>Complete genome sequence of Corynebacterium casei LMG S-19264T (=DSM 44701T), isolated from a smear-ripened cheese.</title>
        <authorList>
            <consortium name="US DOE Joint Genome Institute (JGI-PGF)"/>
            <person name="Walter F."/>
            <person name="Albersmeier A."/>
            <person name="Kalinowski J."/>
            <person name="Ruckert C."/>
        </authorList>
    </citation>
    <scope>NUCLEOTIDE SEQUENCE</scope>
    <source>
        <strain evidence="9">CCM 8433</strain>
    </source>
</reference>
<evidence type="ECO:0000256" key="2">
    <source>
        <dbReference type="ARBA" id="ARBA00007520"/>
    </source>
</evidence>
<dbReference type="PANTHER" id="PTHR23504:SF115">
    <property type="entry name" value="MULTIDRUG RESISTANCE PROTEIN 2"/>
    <property type="match status" value="1"/>
</dbReference>
<dbReference type="PROSITE" id="PS50850">
    <property type="entry name" value="MFS"/>
    <property type="match status" value="1"/>
</dbReference>
<proteinExistence type="inferred from homology"/>
<accession>A0A917JHT6</accession>
<dbReference type="InterPro" id="IPR005829">
    <property type="entry name" value="Sugar_transporter_CS"/>
</dbReference>
<feature type="transmembrane region" description="Helical" evidence="7">
    <location>
        <begin position="360"/>
        <end position="379"/>
    </location>
</feature>
<evidence type="ECO:0000256" key="5">
    <source>
        <dbReference type="ARBA" id="ARBA00022989"/>
    </source>
</evidence>
<comment type="caution">
    <text evidence="9">The sequence shown here is derived from an EMBL/GenBank/DDBJ whole genome shotgun (WGS) entry which is preliminary data.</text>
</comment>
<gene>
    <name evidence="9" type="ORF">GCM10011482_20010</name>
</gene>
<keyword evidence="3" id="KW-0813">Transport</keyword>
<dbReference type="PROSITE" id="PS00216">
    <property type="entry name" value="SUGAR_TRANSPORT_1"/>
    <property type="match status" value="1"/>
</dbReference>
<keyword evidence="10" id="KW-1185">Reference proteome</keyword>
<dbReference type="PANTHER" id="PTHR23504">
    <property type="entry name" value="MAJOR FACILITATOR SUPERFAMILY DOMAIN-CONTAINING PROTEIN 10"/>
    <property type="match status" value="1"/>
</dbReference>
<dbReference type="InterPro" id="IPR011701">
    <property type="entry name" value="MFS"/>
</dbReference>
<comment type="similarity">
    <text evidence="2">Belongs to the major facilitator superfamily. TCR/Tet family.</text>
</comment>
<feature type="domain" description="Major facilitator superfamily (MFS) profile" evidence="8">
    <location>
        <begin position="7"/>
        <end position="383"/>
    </location>
</feature>
<keyword evidence="5 7" id="KW-1133">Transmembrane helix</keyword>
<dbReference type="GO" id="GO:0005886">
    <property type="term" value="C:plasma membrane"/>
    <property type="evidence" value="ECO:0007669"/>
    <property type="project" value="UniProtKB-SubCell"/>
</dbReference>